<dbReference type="EMBL" id="CP010802">
    <property type="protein sequence ID" value="ALC15649.1"/>
    <property type="molecule type" value="Genomic_DNA"/>
</dbReference>
<keyword evidence="2" id="KW-1185">Reference proteome</keyword>
<organism evidence="1 2">
    <name type="scientific">Desulfuromonas soudanensis</name>
    <dbReference type="NCBI Taxonomy" id="1603606"/>
    <lineage>
        <taxon>Bacteria</taxon>
        <taxon>Pseudomonadati</taxon>
        <taxon>Thermodesulfobacteriota</taxon>
        <taxon>Desulfuromonadia</taxon>
        <taxon>Desulfuromonadales</taxon>
        <taxon>Desulfuromonadaceae</taxon>
        <taxon>Desulfuromonas</taxon>
    </lineage>
</organism>
<evidence type="ECO:0000313" key="2">
    <source>
        <dbReference type="Proteomes" id="UP000057158"/>
    </source>
</evidence>
<reference evidence="1 2" key="1">
    <citation type="submission" date="2015-07" db="EMBL/GenBank/DDBJ databases">
        <title>Isolation and Genomic Characterization of a Novel Halophilic Metal-Reducing Deltaproteobacterium from the Deep Subsurface.</title>
        <authorList>
            <person name="Badalamenti J.P."/>
            <person name="Summers Z.M."/>
            <person name="Gralnick J.A."/>
            <person name="Bond D.R."/>
        </authorList>
    </citation>
    <scope>NUCLEOTIDE SEQUENCE [LARGE SCALE GENOMIC DNA]</scope>
    <source>
        <strain evidence="1 2">WTL</strain>
    </source>
</reference>
<dbReference type="AlphaFoldDB" id="A0A0M3QF59"/>
<proteinExistence type="predicted"/>
<sequence>MTEQIDKAHLVGLKFRGSKVKKIDKDGRKMTAYEPYERPLQPKDVLAFTETETTVTLVTADGQKLTVEKKAEKK</sequence>
<evidence type="ECO:0000313" key="1">
    <source>
        <dbReference type="EMBL" id="ALC15649.1"/>
    </source>
</evidence>
<name>A0A0M3QF59_9BACT</name>
<dbReference type="RefSeq" id="WP_053549836.1">
    <property type="nucleotide sequence ID" value="NZ_CP010802.1"/>
</dbReference>
<dbReference type="KEGG" id="des:DSOUD_0862"/>
<protein>
    <submittedName>
        <fullName evidence="1">Uncharacterized protein</fullName>
    </submittedName>
</protein>
<dbReference type="STRING" id="1603606.DSOUD_0862"/>
<gene>
    <name evidence="1" type="ORF">DSOUD_0862</name>
</gene>
<accession>A0A0M3QF59</accession>
<dbReference type="PATRIC" id="fig|1603606.3.peg.947"/>
<dbReference type="Proteomes" id="UP000057158">
    <property type="component" value="Chromosome"/>
</dbReference>